<dbReference type="STRING" id="228230.RMCC_1844"/>
<sequence length="172" mass="19140">MSGHVLVIGLDDHRPGPVHPEQHIFPEHPDERDYTIVCTDPQRCEGWTACPEPHEFDGISAACGPHSCDCPDGHPNCLGEGPGEGGNRPRPPWFDQEEFDFHGVTHTWRNGWGWTVPYRGCIVAGIDAEWPEQIEQTPIGAWEIDEEWVDESDCYLSFTTAPPTAVDLATVV</sequence>
<name>A0A117I9J0_MYCCR</name>
<evidence type="ECO:0000313" key="1">
    <source>
        <dbReference type="EMBL" id="GAS94878.1"/>
    </source>
</evidence>
<reference evidence="2" key="2">
    <citation type="submission" date="2016-02" db="EMBL/GenBank/DDBJ databases">
        <title>Draft genome sequence of five rapidly growing Mycobacterium species.</title>
        <authorList>
            <person name="Katahira K."/>
            <person name="Gotou Y."/>
            <person name="Iida K."/>
            <person name="Ogura Y."/>
            <person name="Hayashi T."/>
        </authorList>
    </citation>
    <scope>NUCLEOTIDE SEQUENCE [LARGE SCALE GENOMIC DNA]</scope>
    <source>
        <strain evidence="2">JCM15298</strain>
    </source>
</reference>
<dbReference type="EMBL" id="BCSY01000035">
    <property type="protein sequence ID" value="GAS94878.1"/>
    <property type="molecule type" value="Genomic_DNA"/>
</dbReference>
<keyword evidence="2" id="KW-1185">Reference proteome</keyword>
<comment type="caution">
    <text evidence="1">The sequence shown here is derived from an EMBL/GenBank/DDBJ whole genome shotgun (WGS) entry which is preliminary data.</text>
</comment>
<accession>A0A117I9J0</accession>
<gene>
    <name evidence="1" type="ORF">RMCC_1844</name>
</gene>
<dbReference type="AlphaFoldDB" id="A0A117I9J0"/>
<proteinExistence type="predicted"/>
<organism evidence="1 2">
    <name type="scientific">Mycolicibacterium canariasense</name>
    <name type="common">Mycobacterium canariasense</name>
    <dbReference type="NCBI Taxonomy" id="228230"/>
    <lineage>
        <taxon>Bacteria</taxon>
        <taxon>Bacillati</taxon>
        <taxon>Actinomycetota</taxon>
        <taxon>Actinomycetes</taxon>
        <taxon>Mycobacteriales</taxon>
        <taxon>Mycobacteriaceae</taxon>
        <taxon>Mycolicibacterium</taxon>
    </lineage>
</organism>
<reference evidence="2" key="1">
    <citation type="journal article" date="2016" name="Genome Announc.">
        <title>Draft Genome Sequences of Five Rapidly Growing Mycobacterium Species, M. thermoresistibile, M. fortuitum subsp. acetamidolyticum, M. canariasense, M. brisbanense, and M. novocastrense.</title>
        <authorList>
            <person name="Katahira K."/>
            <person name="Ogura Y."/>
            <person name="Gotoh Y."/>
            <person name="Hayashi T."/>
        </authorList>
    </citation>
    <scope>NUCLEOTIDE SEQUENCE [LARGE SCALE GENOMIC DNA]</scope>
    <source>
        <strain evidence="2">JCM15298</strain>
    </source>
</reference>
<dbReference type="OrthoDB" id="4775557at2"/>
<evidence type="ECO:0000313" key="2">
    <source>
        <dbReference type="Proteomes" id="UP000069443"/>
    </source>
</evidence>
<dbReference type="Proteomes" id="UP000069443">
    <property type="component" value="Unassembled WGS sequence"/>
</dbReference>
<dbReference type="RefSeq" id="WP_062656068.1">
    <property type="nucleotide sequence ID" value="NZ_BCSY01000035.1"/>
</dbReference>
<protein>
    <submittedName>
        <fullName evidence="1">Uncharacterized protein</fullName>
    </submittedName>
</protein>